<dbReference type="InterPro" id="IPR006528">
    <property type="entry name" value="Phage_head_morphogenesis_dom"/>
</dbReference>
<keyword evidence="4" id="KW-1185">Reference proteome</keyword>
<dbReference type="RefSeq" id="WP_359268376.1">
    <property type="nucleotide sequence ID" value="NZ_JBEZNA010000004.1"/>
</dbReference>
<organism evidence="3 4">
    <name type="scientific">Streptomyces chilikensis</name>
    <dbReference type="NCBI Taxonomy" id="1194079"/>
    <lineage>
        <taxon>Bacteria</taxon>
        <taxon>Bacillati</taxon>
        <taxon>Actinomycetota</taxon>
        <taxon>Actinomycetes</taxon>
        <taxon>Kitasatosporales</taxon>
        <taxon>Streptomycetaceae</taxon>
        <taxon>Streptomyces</taxon>
    </lineage>
</organism>
<dbReference type="Gene3D" id="3.90.1140.10">
    <property type="entry name" value="Cyclic phosphodiesterase"/>
    <property type="match status" value="1"/>
</dbReference>
<dbReference type="InterPro" id="IPR009097">
    <property type="entry name" value="Cyclic_Pdiesterase"/>
</dbReference>
<feature type="compositionally biased region" description="Basic and acidic residues" evidence="1">
    <location>
        <begin position="736"/>
        <end position="746"/>
    </location>
</feature>
<accession>A0ABV3EJA1</accession>
<sequence>MARPTPGPTASETSQLDALVRDLFEEVAGEYAAELITATDLVAARFAVSRIAGMWTRRVPRLMRRLLGLAQSAAADAADQVDAPLPEGWDDLPGRYDDGTLPAPLADQYVTPTEHLLNAIGDQLATAAQQELAQGRAEGETVPQLRARLLAAFDRDSPQLGETRAQRIGQTEATRSWNATTLAAGQALTGPDRPLVKQWRTTGDRRVRHAHDQADGQLRLLAEPFTIGGQPMDYPGDPTAPPGLVINCRCVLALAHAQPTAAASFGSQDGLAPRLSDARESTMTPSTTTAAADGSHLQGGMIALIPAQTDADRLTLDGGEAVDELHLTLYFLGDDGTAWTEEQRTALVDQMRAAATELGGPITANLFGVNHWNPASDSPSWVWAAGDPRDRDPADPTLAEAHALAVAAVDQLDTTPDLPTQYSPWSPHVCGIYTADPWPLEEMTGRLGEVVFDRIRVTFAGDRVDIPLGHTEEPGEEATAAAMATRRWHTPDDAALAFEDQQTGDGRIFTPGAITWGQGPWPLQYADEMLQGHQGAELAGAIETVAREGSRIPGTGVLYLGRDAGADAVTLLEEGAPLGVSVDLDDVDIQLVTSATAEDEGETAEDMYATAHVDSASVLALEGGAWALTLTTVSEWTASGATPTRQSRTVNLVTGPGGSVSPQAARTAFTGNLTAAAGDPDDPEATVLYEESAGTMVVRITRARLRGATLVSVPAFADARIVLDDETDEEVAASCGDHDQDQEEKPRKRRRASNDGSLRGQIVSYVASSPVALGARDVAKAFGISLSTARRHLSEACADGDLVRLAPGAYCGPSSIPEGPADDLSSDGHDVLDDLAASLWTELREAPPMPAAWFREPTEEELPTDAGGVHYRDGRVFGWVARAGEPHAGFPGRNLTIESLGRIDLTHFLRSRFRLDDGTTIRAGAMTMNVGHHRDGAECETEACQWDDTRTVAGVVTVGLNSRGLWFSGAAAPHLSDWDRTVFQACQPSYHLRRGAGGAWQLRAVLSVPVPGHSTPLVAAVVERSNIALAASAAAHQPAPETAAGEELRREVEALRASIAPPPSDDELTRELEALREAVGVRPAA</sequence>
<comment type="caution">
    <text evidence="3">The sequence shown here is derived from an EMBL/GenBank/DDBJ whole genome shotgun (WGS) entry which is preliminary data.</text>
</comment>
<dbReference type="Proteomes" id="UP001551584">
    <property type="component" value="Unassembled WGS sequence"/>
</dbReference>
<feature type="domain" description="Phage head morphogenesis" evidence="2">
    <location>
        <begin position="125"/>
        <end position="252"/>
    </location>
</feature>
<feature type="compositionally biased region" description="Polar residues" evidence="1">
    <location>
        <begin position="641"/>
        <end position="652"/>
    </location>
</feature>
<evidence type="ECO:0000256" key="1">
    <source>
        <dbReference type="SAM" id="MobiDB-lite"/>
    </source>
</evidence>
<evidence type="ECO:0000313" key="3">
    <source>
        <dbReference type="EMBL" id="MEU9576270.1"/>
    </source>
</evidence>
<feature type="region of interest" description="Disordered" evidence="1">
    <location>
        <begin position="731"/>
        <end position="755"/>
    </location>
</feature>
<feature type="region of interest" description="Disordered" evidence="1">
    <location>
        <begin position="262"/>
        <end position="293"/>
    </location>
</feature>
<dbReference type="Pfam" id="PF04233">
    <property type="entry name" value="Phage_Mu_F"/>
    <property type="match status" value="1"/>
</dbReference>
<dbReference type="SUPFAM" id="SSF55144">
    <property type="entry name" value="LigT-like"/>
    <property type="match status" value="1"/>
</dbReference>
<proteinExistence type="predicted"/>
<evidence type="ECO:0000259" key="2">
    <source>
        <dbReference type="Pfam" id="PF04233"/>
    </source>
</evidence>
<evidence type="ECO:0000313" key="4">
    <source>
        <dbReference type="Proteomes" id="UP001551584"/>
    </source>
</evidence>
<gene>
    <name evidence="3" type="ORF">AB0D95_03100</name>
</gene>
<reference evidence="3 4" key="1">
    <citation type="submission" date="2024-06" db="EMBL/GenBank/DDBJ databases">
        <title>The Natural Products Discovery Center: Release of the First 8490 Sequenced Strains for Exploring Actinobacteria Biosynthetic Diversity.</title>
        <authorList>
            <person name="Kalkreuter E."/>
            <person name="Kautsar S.A."/>
            <person name="Yang D."/>
            <person name="Bader C.D."/>
            <person name="Teijaro C.N."/>
            <person name="Fluegel L."/>
            <person name="Davis C.M."/>
            <person name="Simpson J.R."/>
            <person name="Lauterbach L."/>
            <person name="Steele A.D."/>
            <person name="Gui C."/>
            <person name="Meng S."/>
            <person name="Li G."/>
            <person name="Viehrig K."/>
            <person name="Ye F."/>
            <person name="Su P."/>
            <person name="Kiefer A.F."/>
            <person name="Nichols A."/>
            <person name="Cepeda A.J."/>
            <person name="Yan W."/>
            <person name="Fan B."/>
            <person name="Jiang Y."/>
            <person name="Adhikari A."/>
            <person name="Zheng C.-J."/>
            <person name="Schuster L."/>
            <person name="Cowan T.M."/>
            <person name="Smanski M.J."/>
            <person name="Chevrette M.G."/>
            <person name="De Carvalho L.P.S."/>
            <person name="Shen B."/>
        </authorList>
    </citation>
    <scope>NUCLEOTIDE SEQUENCE [LARGE SCALE GENOMIC DNA]</scope>
    <source>
        <strain evidence="3 4">NPDC048117</strain>
    </source>
</reference>
<feature type="region of interest" description="Disordered" evidence="1">
    <location>
        <begin position="641"/>
        <end position="663"/>
    </location>
</feature>
<protein>
    <submittedName>
        <fullName evidence="3">Phage minor head protein</fullName>
    </submittedName>
</protein>
<dbReference type="EMBL" id="JBEZNA010000004">
    <property type="protein sequence ID" value="MEU9576270.1"/>
    <property type="molecule type" value="Genomic_DNA"/>
</dbReference>
<name>A0ABV3EJA1_9ACTN</name>